<evidence type="ECO:0000256" key="5">
    <source>
        <dbReference type="SAM" id="Phobius"/>
    </source>
</evidence>
<dbReference type="GO" id="GO:0022857">
    <property type="term" value="F:transmembrane transporter activity"/>
    <property type="evidence" value="ECO:0007669"/>
    <property type="project" value="InterPro"/>
</dbReference>
<feature type="transmembrane region" description="Helical" evidence="5">
    <location>
        <begin position="343"/>
        <end position="367"/>
    </location>
</feature>
<sequence length="448" mass="44383">MATLVIACAAAFLVLVNFTAPLATLGEIADALGAGPAGQTWILGSISLGLAAALLIAGSLADTFGRRRVFVLGGAGLAAGSVLCALAPATWAFVLGRIAQGVAGAALLVSSLGLIAHAHPAGAARVRATGMWGAMLGGGITVGPVMAALLTAPAGWRSVYWLIALLGAAVAAAGARLPESRGIPRPTDFAGLLTLGPGIALLVAALTEARAGWDADVLVWAAPAVVLLAVFVVVELRVAEPMIDLRLLRAPAFRAATTGALTSGIAVVSFMTFLPSLLHRLLGLTPLAAAAVASIWSGVSFVVAAQARRVTVRLGDRRQAALGLGLCAAGELATLGLTTQSSWWHFVPGLAVAGVGTGLSNAALAGLSVRTVPPDRAAMGTGANNTARYVGSALGIALVAVVLAAAPGPGGVNYAAAITGALALLGAVLTALGRERVPEHGLVSSGRG</sequence>
<feature type="transmembrane region" description="Helical" evidence="5">
    <location>
        <begin position="69"/>
        <end position="92"/>
    </location>
</feature>
<dbReference type="CDD" id="cd17321">
    <property type="entry name" value="MFS_MMR_MDR_like"/>
    <property type="match status" value="1"/>
</dbReference>
<feature type="transmembrane region" description="Helical" evidence="5">
    <location>
        <begin position="286"/>
        <end position="307"/>
    </location>
</feature>
<feature type="transmembrane region" description="Helical" evidence="5">
    <location>
        <begin position="319"/>
        <end position="337"/>
    </location>
</feature>
<evidence type="ECO:0000313" key="7">
    <source>
        <dbReference type="EMBL" id="ROS40179.1"/>
    </source>
</evidence>
<reference evidence="7 8" key="1">
    <citation type="submission" date="2018-11" db="EMBL/GenBank/DDBJ databases">
        <title>Sequencing the genomes of 1000 actinobacteria strains.</title>
        <authorList>
            <person name="Klenk H.-P."/>
        </authorList>
    </citation>
    <scope>NUCLEOTIDE SEQUENCE [LARGE SCALE GENOMIC DNA]</scope>
    <source>
        <strain evidence="7 8">DSM 44348</strain>
    </source>
</reference>
<dbReference type="EMBL" id="RKHY01000001">
    <property type="protein sequence ID" value="ROS40179.1"/>
    <property type="molecule type" value="Genomic_DNA"/>
</dbReference>
<dbReference type="PANTHER" id="PTHR42718">
    <property type="entry name" value="MAJOR FACILITATOR SUPERFAMILY MULTIDRUG TRANSPORTER MFSC"/>
    <property type="match status" value="1"/>
</dbReference>
<keyword evidence="3 5" id="KW-1133">Transmembrane helix</keyword>
<feature type="transmembrane region" description="Helical" evidence="5">
    <location>
        <begin position="41"/>
        <end position="62"/>
    </location>
</feature>
<dbReference type="InterPro" id="IPR036259">
    <property type="entry name" value="MFS_trans_sf"/>
</dbReference>
<dbReference type="GeneID" id="301843908"/>
<feature type="transmembrane region" description="Helical" evidence="5">
    <location>
        <begin position="158"/>
        <end position="177"/>
    </location>
</feature>
<dbReference type="GO" id="GO:0005886">
    <property type="term" value="C:plasma membrane"/>
    <property type="evidence" value="ECO:0007669"/>
    <property type="project" value="UniProtKB-SubCell"/>
</dbReference>
<protein>
    <submittedName>
        <fullName evidence="7">MFS transporter</fullName>
    </submittedName>
</protein>
<dbReference type="PROSITE" id="PS50850">
    <property type="entry name" value="MFS"/>
    <property type="match status" value="1"/>
</dbReference>
<comment type="caution">
    <text evidence="7">The sequence shown here is derived from an EMBL/GenBank/DDBJ whole genome shotgun (WGS) entry which is preliminary data.</text>
</comment>
<evidence type="ECO:0000313" key="8">
    <source>
        <dbReference type="Proteomes" id="UP000274843"/>
    </source>
</evidence>
<accession>A0A3N2GVI0</accession>
<evidence type="ECO:0000256" key="2">
    <source>
        <dbReference type="ARBA" id="ARBA00022692"/>
    </source>
</evidence>
<dbReference type="RefSeq" id="WP_123683886.1">
    <property type="nucleotide sequence ID" value="NZ_RKHY01000001.1"/>
</dbReference>
<feature type="transmembrane region" description="Helical" evidence="5">
    <location>
        <begin position="218"/>
        <end position="239"/>
    </location>
</feature>
<evidence type="ECO:0000259" key="6">
    <source>
        <dbReference type="PROSITE" id="PS50850"/>
    </source>
</evidence>
<feature type="transmembrane region" description="Helical" evidence="5">
    <location>
        <begin position="387"/>
        <end position="406"/>
    </location>
</feature>
<feature type="transmembrane region" description="Helical" evidence="5">
    <location>
        <begin position="130"/>
        <end position="152"/>
    </location>
</feature>
<dbReference type="AlphaFoldDB" id="A0A3N2GVI0"/>
<evidence type="ECO:0000256" key="1">
    <source>
        <dbReference type="ARBA" id="ARBA00004651"/>
    </source>
</evidence>
<evidence type="ECO:0000256" key="3">
    <source>
        <dbReference type="ARBA" id="ARBA00022989"/>
    </source>
</evidence>
<dbReference type="SUPFAM" id="SSF103473">
    <property type="entry name" value="MFS general substrate transporter"/>
    <property type="match status" value="1"/>
</dbReference>
<dbReference type="PANTHER" id="PTHR42718:SF49">
    <property type="entry name" value="EXPORT PROTEIN"/>
    <property type="match status" value="1"/>
</dbReference>
<keyword evidence="8" id="KW-1185">Reference proteome</keyword>
<dbReference type="Gene3D" id="1.20.1720.10">
    <property type="entry name" value="Multidrug resistance protein D"/>
    <property type="match status" value="1"/>
</dbReference>
<feature type="transmembrane region" description="Helical" evidence="5">
    <location>
        <begin position="251"/>
        <end position="274"/>
    </location>
</feature>
<keyword evidence="4 5" id="KW-0472">Membrane</keyword>
<dbReference type="Gene3D" id="1.20.1250.20">
    <property type="entry name" value="MFS general substrate transporter like domains"/>
    <property type="match status" value="1"/>
</dbReference>
<feature type="transmembrane region" description="Helical" evidence="5">
    <location>
        <begin position="98"/>
        <end position="118"/>
    </location>
</feature>
<comment type="subcellular location">
    <subcellularLocation>
        <location evidence="1">Cell membrane</location>
        <topology evidence="1">Multi-pass membrane protein</topology>
    </subcellularLocation>
</comment>
<feature type="domain" description="Major facilitator superfamily (MFS) profile" evidence="6">
    <location>
        <begin position="3"/>
        <end position="438"/>
    </location>
</feature>
<organism evidence="7 8">
    <name type="scientific">Amycolatopsis thermoflava</name>
    <dbReference type="NCBI Taxonomy" id="84480"/>
    <lineage>
        <taxon>Bacteria</taxon>
        <taxon>Bacillati</taxon>
        <taxon>Actinomycetota</taxon>
        <taxon>Actinomycetes</taxon>
        <taxon>Pseudonocardiales</taxon>
        <taxon>Pseudonocardiaceae</taxon>
        <taxon>Amycolatopsis</taxon>
        <taxon>Amycolatopsis methanolica group</taxon>
    </lineage>
</organism>
<dbReference type="InterPro" id="IPR020846">
    <property type="entry name" value="MFS_dom"/>
</dbReference>
<name>A0A3N2GVI0_9PSEU</name>
<dbReference type="InterPro" id="IPR011701">
    <property type="entry name" value="MFS"/>
</dbReference>
<proteinExistence type="predicted"/>
<gene>
    <name evidence="7" type="ORF">EDD35_2506</name>
</gene>
<feature type="transmembrane region" description="Helical" evidence="5">
    <location>
        <begin position="412"/>
        <end position="432"/>
    </location>
</feature>
<keyword evidence="2 5" id="KW-0812">Transmembrane</keyword>
<dbReference type="Pfam" id="PF07690">
    <property type="entry name" value="MFS_1"/>
    <property type="match status" value="1"/>
</dbReference>
<feature type="transmembrane region" description="Helical" evidence="5">
    <location>
        <begin position="189"/>
        <end position="206"/>
    </location>
</feature>
<evidence type="ECO:0000256" key="4">
    <source>
        <dbReference type="ARBA" id="ARBA00023136"/>
    </source>
</evidence>
<dbReference type="Proteomes" id="UP000274843">
    <property type="component" value="Unassembled WGS sequence"/>
</dbReference>